<dbReference type="STRING" id="1797197.A2Y75_07185"/>
<comment type="caution">
    <text evidence="2">The sequence shown here is derived from an EMBL/GenBank/DDBJ whole genome shotgun (WGS) entry which is preliminary data.</text>
</comment>
<evidence type="ECO:0000313" key="2">
    <source>
        <dbReference type="EMBL" id="OFW56935.1"/>
    </source>
</evidence>
<keyword evidence="1" id="KW-0812">Transmembrane</keyword>
<feature type="transmembrane region" description="Helical" evidence="1">
    <location>
        <begin position="48"/>
        <end position="64"/>
    </location>
</feature>
<feature type="transmembrane region" description="Helical" evidence="1">
    <location>
        <begin position="301"/>
        <end position="320"/>
    </location>
</feature>
<keyword evidence="1" id="KW-0472">Membrane</keyword>
<organism evidence="2 3">
    <name type="scientific">Candidatus Solincola sediminis</name>
    <dbReference type="NCBI Taxonomy" id="1797199"/>
    <lineage>
        <taxon>Bacteria</taxon>
        <taxon>Bacillati</taxon>
        <taxon>Actinomycetota</taxon>
        <taxon>Candidatus Geothermincolia</taxon>
        <taxon>Candidatus Geothermincolales</taxon>
        <taxon>Candidatus Geothermincolaceae</taxon>
        <taxon>Candidatus Solincola</taxon>
    </lineage>
</organism>
<evidence type="ECO:0000313" key="3">
    <source>
        <dbReference type="Proteomes" id="UP000177876"/>
    </source>
</evidence>
<dbReference type="Proteomes" id="UP000177876">
    <property type="component" value="Unassembled WGS sequence"/>
</dbReference>
<feature type="transmembrane region" description="Helical" evidence="1">
    <location>
        <begin position="273"/>
        <end position="295"/>
    </location>
</feature>
<accession>A0A1F2WJ95</accession>
<evidence type="ECO:0000256" key="1">
    <source>
        <dbReference type="SAM" id="Phobius"/>
    </source>
</evidence>
<feature type="transmembrane region" description="Helical" evidence="1">
    <location>
        <begin position="76"/>
        <end position="100"/>
    </location>
</feature>
<keyword evidence="1" id="KW-1133">Transmembrane helix</keyword>
<name>A0A1F2WJ95_9ACTN</name>
<feature type="transmembrane region" description="Helical" evidence="1">
    <location>
        <begin position="7"/>
        <end position="27"/>
    </location>
</feature>
<protein>
    <submittedName>
        <fullName evidence="2">Uncharacterized protein</fullName>
    </submittedName>
</protein>
<dbReference type="EMBL" id="MELK01000040">
    <property type="protein sequence ID" value="OFW56935.1"/>
    <property type="molecule type" value="Genomic_DNA"/>
</dbReference>
<proteinExistence type="predicted"/>
<dbReference type="AlphaFoldDB" id="A0A1F2WJ95"/>
<reference evidence="2 3" key="1">
    <citation type="journal article" date="2016" name="Nat. Commun.">
        <title>Thousands of microbial genomes shed light on interconnected biogeochemical processes in an aquifer system.</title>
        <authorList>
            <person name="Anantharaman K."/>
            <person name="Brown C.T."/>
            <person name="Hug L.A."/>
            <person name="Sharon I."/>
            <person name="Castelle C.J."/>
            <person name="Probst A.J."/>
            <person name="Thomas B.C."/>
            <person name="Singh A."/>
            <person name="Wilkins M.J."/>
            <person name="Karaoz U."/>
            <person name="Brodie E.L."/>
            <person name="Williams K.H."/>
            <person name="Hubbard S.S."/>
            <person name="Banfield J.F."/>
        </authorList>
    </citation>
    <scope>NUCLEOTIDE SEQUENCE [LARGE SCALE GENOMIC DNA]</scope>
</reference>
<gene>
    <name evidence="2" type="ORF">A2Y75_07185</name>
</gene>
<sequence>METFQEDIIQTFLFCFLVAMGIIQIMVARRSWHGLAIYGGRVRKNVNYAMGVALIIFGYAWYFSNPLHRNTRNIEGIMSIVCLVFGIAAAVALTAVLASLSDAIRRRRGRGAASFSEMSCKRIALSGGEAFLRGWGDRGQNLVVLAEPGKGSEQLLARTLSVLPPRRGLLAIIPSAMGKCSWPALLRELEQREGLELSGEIFAGMGWSSNELARLQEEMEETYKPKGFLAVAPVIPDYSQKTVGDAFESNTPMDICTEIMEQRPWRSHHFKRILNLWVPVFLACSLIATALTVAFDVRWKYVFGPAMGLILSLWVAYYIAAWRGLDLKGRTAEVDRMPEMALFPAAGSGYPSKTVLISDDCLAFKKLPESVKSGYPDGQIEFWSGVLRGKFLLEAGTLSRLANLIWEEPEQPGMGN</sequence>